<evidence type="ECO:0000313" key="4">
    <source>
        <dbReference type="Proteomes" id="UP000468388"/>
    </source>
</evidence>
<dbReference type="PANTHER" id="PTHR34220:SF7">
    <property type="entry name" value="SENSOR HISTIDINE KINASE YPDA"/>
    <property type="match status" value="1"/>
</dbReference>
<gene>
    <name evidence="3" type="ORF">GO495_04295</name>
</gene>
<dbReference type="InterPro" id="IPR050640">
    <property type="entry name" value="Bact_2-comp_sensor_kinase"/>
</dbReference>
<name>A0A6N8J429_9BACT</name>
<dbReference type="AlphaFoldDB" id="A0A6N8J429"/>
<keyword evidence="3" id="KW-0808">Transferase</keyword>
<proteinExistence type="predicted"/>
<dbReference type="EMBL" id="WRXO01000001">
    <property type="protein sequence ID" value="MVT39793.1"/>
    <property type="molecule type" value="Genomic_DNA"/>
</dbReference>
<evidence type="ECO:0000259" key="2">
    <source>
        <dbReference type="Pfam" id="PF06580"/>
    </source>
</evidence>
<feature type="transmembrane region" description="Helical" evidence="1">
    <location>
        <begin position="124"/>
        <end position="141"/>
    </location>
</feature>
<accession>A0A6N8J429</accession>
<evidence type="ECO:0000256" key="1">
    <source>
        <dbReference type="SAM" id="Phobius"/>
    </source>
</evidence>
<dbReference type="GO" id="GO:0000155">
    <property type="term" value="F:phosphorelay sensor kinase activity"/>
    <property type="evidence" value="ECO:0007669"/>
    <property type="project" value="InterPro"/>
</dbReference>
<keyword evidence="3" id="KW-0418">Kinase</keyword>
<feature type="transmembrane region" description="Helical" evidence="1">
    <location>
        <begin position="75"/>
        <end position="97"/>
    </location>
</feature>
<keyword evidence="1" id="KW-0472">Membrane</keyword>
<dbReference type="RefSeq" id="WP_157298440.1">
    <property type="nucleotide sequence ID" value="NZ_BAAAZB010000005.1"/>
</dbReference>
<organism evidence="3 4">
    <name type="scientific">Chitinophaga oryziterrae</name>
    <dbReference type="NCBI Taxonomy" id="1031224"/>
    <lineage>
        <taxon>Bacteria</taxon>
        <taxon>Pseudomonadati</taxon>
        <taxon>Bacteroidota</taxon>
        <taxon>Chitinophagia</taxon>
        <taxon>Chitinophagales</taxon>
        <taxon>Chitinophagaceae</taxon>
        <taxon>Chitinophaga</taxon>
    </lineage>
</organism>
<reference evidence="3 4" key="1">
    <citation type="submission" date="2019-12" db="EMBL/GenBank/DDBJ databases">
        <title>The draft genomic sequence of strain Chitinophaga oryziterrae JCM 16595.</title>
        <authorList>
            <person name="Zhang X."/>
        </authorList>
    </citation>
    <scope>NUCLEOTIDE SEQUENCE [LARGE SCALE GENOMIC DNA]</scope>
    <source>
        <strain evidence="3 4">JCM 16595</strain>
    </source>
</reference>
<dbReference type="Proteomes" id="UP000468388">
    <property type="component" value="Unassembled WGS sequence"/>
</dbReference>
<comment type="caution">
    <text evidence="3">The sequence shown here is derived from an EMBL/GenBank/DDBJ whole genome shotgun (WGS) entry which is preliminary data.</text>
</comment>
<dbReference type="Pfam" id="PF06580">
    <property type="entry name" value="His_kinase"/>
    <property type="match status" value="1"/>
</dbReference>
<dbReference type="OrthoDB" id="9792992at2"/>
<dbReference type="InterPro" id="IPR010559">
    <property type="entry name" value="Sig_transdc_His_kin_internal"/>
</dbReference>
<keyword evidence="4" id="KW-1185">Reference proteome</keyword>
<feature type="domain" description="Signal transduction histidine kinase internal region" evidence="2">
    <location>
        <begin position="158"/>
        <end position="234"/>
    </location>
</feature>
<dbReference type="PANTHER" id="PTHR34220">
    <property type="entry name" value="SENSOR HISTIDINE KINASE YPDA"/>
    <property type="match status" value="1"/>
</dbReference>
<dbReference type="InterPro" id="IPR036890">
    <property type="entry name" value="HATPase_C_sf"/>
</dbReference>
<protein>
    <submittedName>
        <fullName evidence="3">Sensor histidine kinase</fullName>
    </submittedName>
</protein>
<feature type="transmembrane region" description="Helical" evidence="1">
    <location>
        <begin position="46"/>
        <end position="68"/>
    </location>
</feature>
<keyword evidence="1" id="KW-1133">Transmembrane helix</keyword>
<dbReference type="GO" id="GO:0016020">
    <property type="term" value="C:membrane"/>
    <property type="evidence" value="ECO:0007669"/>
    <property type="project" value="InterPro"/>
</dbReference>
<sequence length="343" mass="39429">MFKKGGKYLLYHVLGSIAFLVLPLLLSPRPPEEVGFWSRPTIRDFTGNLLMLFVFYLNYYLLIPAFYFKKRYISYAFCMLTALLLICLLPSLITGVVPWSDHQPMHLADGMPPRPAGSRFAEEIRHQVFLFFIVILSSALLRVRERWFQAETARYNDELTHLKAQINPHFLFNTLNSIYSLVLAKDDGAPDAIVELSELMRYIIKDADKHEVLLEKELAYLNNYIALQQSRLGRTVSIVYETDVLPGAKMIAPLIMISFIENAFKYGVNPDKESVITIRLQLKQNIFSLFVVNKKVTRAPVDGDGIGIENTKKRLQLLYPSRHELQIVDNDIDFSVNLIMHLT</sequence>
<keyword evidence="1" id="KW-0812">Transmembrane</keyword>
<evidence type="ECO:0000313" key="3">
    <source>
        <dbReference type="EMBL" id="MVT39793.1"/>
    </source>
</evidence>
<feature type="transmembrane region" description="Helical" evidence="1">
    <location>
        <begin position="9"/>
        <end position="26"/>
    </location>
</feature>
<dbReference type="SUPFAM" id="SSF55874">
    <property type="entry name" value="ATPase domain of HSP90 chaperone/DNA topoisomerase II/histidine kinase"/>
    <property type="match status" value="1"/>
</dbReference>